<evidence type="ECO:0000313" key="2">
    <source>
        <dbReference type="EMBL" id="KAK1321550.1"/>
    </source>
</evidence>
<protein>
    <submittedName>
        <fullName evidence="2">Uncharacterized protein</fullName>
    </submittedName>
</protein>
<dbReference type="AlphaFoldDB" id="A0AAV9F6R6"/>
<feature type="compositionally biased region" description="Polar residues" evidence="1">
    <location>
        <begin position="8"/>
        <end position="17"/>
    </location>
</feature>
<comment type="caution">
    <text evidence="2">The sequence shown here is derived from an EMBL/GenBank/DDBJ whole genome shotgun (WGS) entry which is preliminary data.</text>
</comment>
<name>A0AAV9F6R6_ACOCL</name>
<sequence>MDELGNPYHSSFQQKNHPQGVVPPRHELWKLIRTCKNGEPMNEYCHQIFVSVVLRNLNVSNLFDVRTQCFPSHKQLNEFHFKLSKAQV</sequence>
<organism evidence="2 3">
    <name type="scientific">Acorus calamus</name>
    <name type="common">Sweet flag</name>
    <dbReference type="NCBI Taxonomy" id="4465"/>
    <lineage>
        <taxon>Eukaryota</taxon>
        <taxon>Viridiplantae</taxon>
        <taxon>Streptophyta</taxon>
        <taxon>Embryophyta</taxon>
        <taxon>Tracheophyta</taxon>
        <taxon>Spermatophyta</taxon>
        <taxon>Magnoliopsida</taxon>
        <taxon>Liliopsida</taxon>
        <taxon>Acoraceae</taxon>
        <taxon>Acorus</taxon>
    </lineage>
</organism>
<reference evidence="2" key="1">
    <citation type="journal article" date="2023" name="Nat. Commun.">
        <title>Diploid and tetraploid genomes of Acorus and the evolution of monocots.</title>
        <authorList>
            <person name="Ma L."/>
            <person name="Liu K.W."/>
            <person name="Li Z."/>
            <person name="Hsiao Y.Y."/>
            <person name="Qi Y."/>
            <person name="Fu T."/>
            <person name="Tang G.D."/>
            <person name="Zhang D."/>
            <person name="Sun W.H."/>
            <person name="Liu D.K."/>
            <person name="Li Y."/>
            <person name="Chen G.Z."/>
            <person name="Liu X.D."/>
            <person name="Liao X.Y."/>
            <person name="Jiang Y.T."/>
            <person name="Yu X."/>
            <person name="Hao Y."/>
            <person name="Huang J."/>
            <person name="Zhao X.W."/>
            <person name="Ke S."/>
            <person name="Chen Y.Y."/>
            <person name="Wu W.L."/>
            <person name="Hsu J.L."/>
            <person name="Lin Y.F."/>
            <person name="Huang M.D."/>
            <person name="Li C.Y."/>
            <person name="Huang L."/>
            <person name="Wang Z.W."/>
            <person name="Zhao X."/>
            <person name="Zhong W.Y."/>
            <person name="Peng D.H."/>
            <person name="Ahmad S."/>
            <person name="Lan S."/>
            <person name="Zhang J.S."/>
            <person name="Tsai W.C."/>
            <person name="Van de Peer Y."/>
            <person name="Liu Z.J."/>
        </authorList>
    </citation>
    <scope>NUCLEOTIDE SEQUENCE</scope>
    <source>
        <strain evidence="2">CP</strain>
    </source>
</reference>
<keyword evidence="3" id="KW-1185">Reference proteome</keyword>
<accession>A0AAV9F6R6</accession>
<proteinExistence type="predicted"/>
<dbReference type="Proteomes" id="UP001180020">
    <property type="component" value="Unassembled WGS sequence"/>
</dbReference>
<feature type="region of interest" description="Disordered" evidence="1">
    <location>
        <begin position="1"/>
        <end position="22"/>
    </location>
</feature>
<gene>
    <name evidence="2" type="ORF">QJS10_CPA03g00809</name>
</gene>
<evidence type="ECO:0000256" key="1">
    <source>
        <dbReference type="SAM" id="MobiDB-lite"/>
    </source>
</evidence>
<reference evidence="2" key="2">
    <citation type="submission" date="2023-06" db="EMBL/GenBank/DDBJ databases">
        <authorList>
            <person name="Ma L."/>
            <person name="Liu K.-W."/>
            <person name="Li Z."/>
            <person name="Hsiao Y.-Y."/>
            <person name="Qi Y."/>
            <person name="Fu T."/>
            <person name="Tang G."/>
            <person name="Zhang D."/>
            <person name="Sun W.-H."/>
            <person name="Liu D.-K."/>
            <person name="Li Y."/>
            <person name="Chen G.-Z."/>
            <person name="Liu X.-D."/>
            <person name="Liao X.-Y."/>
            <person name="Jiang Y.-T."/>
            <person name="Yu X."/>
            <person name="Hao Y."/>
            <person name="Huang J."/>
            <person name="Zhao X.-W."/>
            <person name="Ke S."/>
            <person name="Chen Y.-Y."/>
            <person name="Wu W.-L."/>
            <person name="Hsu J.-L."/>
            <person name="Lin Y.-F."/>
            <person name="Huang M.-D."/>
            <person name="Li C.-Y."/>
            <person name="Huang L."/>
            <person name="Wang Z.-W."/>
            <person name="Zhao X."/>
            <person name="Zhong W.-Y."/>
            <person name="Peng D.-H."/>
            <person name="Ahmad S."/>
            <person name="Lan S."/>
            <person name="Zhang J.-S."/>
            <person name="Tsai W.-C."/>
            <person name="Van De Peer Y."/>
            <person name="Liu Z.-J."/>
        </authorList>
    </citation>
    <scope>NUCLEOTIDE SEQUENCE</scope>
    <source>
        <strain evidence="2">CP</strain>
        <tissue evidence="2">Leaves</tissue>
    </source>
</reference>
<evidence type="ECO:0000313" key="3">
    <source>
        <dbReference type="Proteomes" id="UP001180020"/>
    </source>
</evidence>
<dbReference type="EMBL" id="JAUJYO010000003">
    <property type="protein sequence ID" value="KAK1321550.1"/>
    <property type="molecule type" value="Genomic_DNA"/>
</dbReference>